<evidence type="ECO:0000256" key="9">
    <source>
        <dbReference type="ARBA" id="ARBA00023125"/>
    </source>
</evidence>
<organism evidence="12 13">
    <name type="scientific">candidate division TA06 bacterium 34_109</name>
    <dbReference type="NCBI Taxonomy" id="1635277"/>
    <lineage>
        <taxon>Bacteria</taxon>
        <taxon>Bacteria division TA06</taxon>
    </lineage>
</organism>
<dbReference type="InterPro" id="IPR007409">
    <property type="entry name" value="Restrct_endonuc_type1_HsdR_N"/>
</dbReference>
<dbReference type="PANTHER" id="PTHR30195">
    <property type="entry name" value="TYPE I SITE-SPECIFIC DEOXYRIBONUCLEASE PROTEIN SUBUNIT M AND R"/>
    <property type="match status" value="1"/>
</dbReference>
<evidence type="ECO:0000256" key="5">
    <source>
        <dbReference type="ARBA" id="ARBA00022747"/>
    </source>
</evidence>
<dbReference type="SMART" id="SM00487">
    <property type="entry name" value="DEXDc"/>
    <property type="match status" value="1"/>
</dbReference>
<keyword evidence="8 10" id="KW-0067">ATP-binding</keyword>
<dbReference type="InterPro" id="IPR040980">
    <property type="entry name" value="SWI2_SNF2"/>
</dbReference>
<dbReference type="Proteomes" id="UP000053467">
    <property type="component" value="Unassembled WGS sequence"/>
</dbReference>
<comment type="catalytic activity">
    <reaction evidence="1 10">
        <text>Endonucleolytic cleavage of DNA to give random double-stranded fragments with terminal 5'-phosphates, ATP is simultaneously hydrolyzed.</text>
        <dbReference type="EC" id="3.1.21.3"/>
    </reaction>
</comment>
<evidence type="ECO:0000256" key="6">
    <source>
        <dbReference type="ARBA" id="ARBA00022759"/>
    </source>
</evidence>
<keyword evidence="5 10" id="KW-0680">Restriction system</keyword>
<dbReference type="Pfam" id="PF18766">
    <property type="entry name" value="SWI2_SNF2"/>
    <property type="match status" value="1"/>
</dbReference>
<keyword evidence="3" id="KW-0540">Nuclease</keyword>
<reference evidence="13" key="1">
    <citation type="journal article" date="2015" name="MBio">
        <title>Genome-Resolved Metagenomic Analysis Reveals Roles for Candidate Phyla and Other Microbial Community Members in Biogeochemical Transformations in Oil Reservoirs.</title>
        <authorList>
            <person name="Hu P."/>
            <person name="Tom L."/>
            <person name="Singh A."/>
            <person name="Thomas B.C."/>
            <person name="Baker B.J."/>
            <person name="Piceno Y.M."/>
            <person name="Andersen G.L."/>
            <person name="Banfield J.F."/>
        </authorList>
    </citation>
    <scope>NUCLEOTIDE SEQUENCE [LARGE SCALE GENOMIC DNA]</scope>
</reference>
<dbReference type="CDD" id="cd22332">
    <property type="entry name" value="HsdR_N"/>
    <property type="match status" value="1"/>
</dbReference>
<dbReference type="EMBL" id="LGGX01000018">
    <property type="protein sequence ID" value="KUK86471.1"/>
    <property type="molecule type" value="Genomic_DNA"/>
</dbReference>
<dbReference type="Pfam" id="PF11867">
    <property type="entry name" value="T1RH-like_C"/>
    <property type="match status" value="1"/>
</dbReference>
<dbReference type="EC" id="3.1.21.3" evidence="10"/>
<keyword evidence="7 10" id="KW-0378">Hydrolase</keyword>
<keyword evidence="9 10" id="KW-0238">DNA-binding</keyword>
<evidence type="ECO:0000313" key="13">
    <source>
        <dbReference type="Proteomes" id="UP000053467"/>
    </source>
</evidence>
<gene>
    <name evidence="12" type="ORF">XE03_1487</name>
</gene>
<dbReference type="Gene3D" id="3.90.1570.50">
    <property type="match status" value="1"/>
</dbReference>
<dbReference type="InterPro" id="IPR004473">
    <property type="entry name" value="Restrct_endonuc_typeI_HsdR"/>
</dbReference>
<name>A0A117M642_UNCT6</name>
<dbReference type="GO" id="GO:0009035">
    <property type="term" value="F:type I site-specific deoxyribonuclease activity"/>
    <property type="evidence" value="ECO:0007669"/>
    <property type="project" value="UniProtKB-EC"/>
</dbReference>
<dbReference type="PROSITE" id="PS51192">
    <property type="entry name" value="HELICASE_ATP_BIND_1"/>
    <property type="match status" value="1"/>
</dbReference>
<evidence type="ECO:0000313" key="12">
    <source>
        <dbReference type="EMBL" id="KUK86471.1"/>
    </source>
</evidence>
<dbReference type="InterPro" id="IPR014001">
    <property type="entry name" value="Helicase_ATP-bd"/>
</dbReference>
<evidence type="ECO:0000256" key="2">
    <source>
        <dbReference type="ARBA" id="ARBA00008598"/>
    </source>
</evidence>
<evidence type="ECO:0000259" key="11">
    <source>
        <dbReference type="PROSITE" id="PS51192"/>
    </source>
</evidence>
<dbReference type="GO" id="GO:0003677">
    <property type="term" value="F:DNA binding"/>
    <property type="evidence" value="ECO:0007669"/>
    <property type="project" value="UniProtKB-KW"/>
</dbReference>
<dbReference type="SUPFAM" id="SSF52540">
    <property type="entry name" value="P-loop containing nucleoside triphosphate hydrolases"/>
    <property type="match status" value="2"/>
</dbReference>
<dbReference type="Pfam" id="PF04313">
    <property type="entry name" value="HSDR_N"/>
    <property type="match status" value="1"/>
</dbReference>
<keyword evidence="6" id="KW-0255">Endonuclease</keyword>
<dbReference type="AlphaFoldDB" id="A0A117M642"/>
<dbReference type="Pfam" id="PF22679">
    <property type="entry name" value="T1R_D3-like"/>
    <property type="match status" value="1"/>
</dbReference>
<dbReference type="InterPro" id="IPR051268">
    <property type="entry name" value="Type-I_R_enzyme_R_subunit"/>
</dbReference>
<comment type="caution">
    <text evidence="12">The sequence shown here is derived from an EMBL/GenBank/DDBJ whole genome shotgun (WGS) entry which is preliminary data.</text>
</comment>
<dbReference type="InterPro" id="IPR055180">
    <property type="entry name" value="HsdR_RecA-like_helicase_dom_2"/>
</dbReference>
<dbReference type="GO" id="GO:0009307">
    <property type="term" value="P:DNA restriction-modification system"/>
    <property type="evidence" value="ECO:0007669"/>
    <property type="project" value="UniProtKB-KW"/>
</dbReference>
<comment type="similarity">
    <text evidence="2 10">Belongs to the HsdR family.</text>
</comment>
<dbReference type="InterPro" id="IPR021810">
    <property type="entry name" value="T1RH-like_C"/>
</dbReference>
<dbReference type="PANTHER" id="PTHR30195:SF15">
    <property type="entry name" value="TYPE I RESTRICTION ENZYME HINDI ENDONUCLEASE SUBUNIT"/>
    <property type="match status" value="1"/>
</dbReference>
<evidence type="ECO:0000256" key="7">
    <source>
        <dbReference type="ARBA" id="ARBA00022801"/>
    </source>
</evidence>
<protein>
    <recommendedName>
        <fullName evidence="10">Type I restriction enzyme endonuclease subunit</fullName>
        <shortName evidence="10">R protein</shortName>
        <ecNumber evidence="10">3.1.21.3</ecNumber>
    </recommendedName>
</protein>
<evidence type="ECO:0000256" key="4">
    <source>
        <dbReference type="ARBA" id="ARBA00022741"/>
    </source>
</evidence>
<dbReference type="Gene3D" id="3.40.50.300">
    <property type="entry name" value="P-loop containing nucleotide triphosphate hydrolases"/>
    <property type="match status" value="2"/>
</dbReference>
<evidence type="ECO:0000256" key="1">
    <source>
        <dbReference type="ARBA" id="ARBA00000851"/>
    </source>
</evidence>
<dbReference type="PATRIC" id="fig|1635277.3.peg.844"/>
<dbReference type="GO" id="GO:0005524">
    <property type="term" value="F:ATP binding"/>
    <property type="evidence" value="ECO:0007669"/>
    <property type="project" value="UniProtKB-KW"/>
</dbReference>
<accession>A0A117M642</accession>
<keyword evidence="4 10" id="KW-0547">Nucleotide-binding</keyword>
<dbReference type="CDD" id="cd18800">
    <property type="entry name" value="SF2_C_EcoR124I-like"/>
    <property type="match status" value="1"/>
</dbReference>
<evidence type="ECO:0000256" key="10">
    <source>
        <dbReference type="RuleBase" id="RU364115"/>
    </source>
</evidence>
<feature type="domain" description="Helicase ATP-binding" evidence="11">
    <location>
        <begin position="290"/>
        <end position="453"/>
    </location>
</feature>
<evidence type="ECO:0000256" key="8">
    <source>
        <dbReference type="ARBA" id="ARBA00022840"/>
    </source>
</evidence>
<sequence>MSSSYSELELAEIPAIETFQSLGYEYLNCYHEVFNEDPDLATLGRKTSMEVVLIPRLRSALISLNPETLPEIIDQAIEKITMDLSNLNPVMANKEIYNMLVKGINIVVRRDNGELEIENIKVIDFEQPENNDFLLASQFWITGQMYKRRADLIGFVNGLPLIFIELKTAHKKLENAFYQNLSDYKDTIPQLFWFNTFIILSNTSEAKVGTITSEWEHFTEWKKINSEGEQGIVSLDTLIKGVCEKRKFLDILENFILYQNMDGSMIKIMAKNHQFLGVNQAIEKFRELRSKSKENKKLGVFWHTQGSGKSFSMIFFSQKILRKFSGNYTFLIVTDRVALDDQIYKNFLSVGAVTEDEVHAKSCRHLRQLLKEDHRNIFTLIHKFSSDEDNIYPINERDDIIVITDEAHRTQYDTLALNMRKALPNASFIAFTATPLIVGEERTKETFGDYVSIYSYKQSTDDKATVPLYYENRIPEVELDVEKFSEGLEDLLDEAMLDARQEEKLSREFSKEYQIITREDRLEKIAEDIVLHFVSRGYQGKGMVVSIDKPTTVRMYDKVQKYWNRYIESLKKKLEHCEDDFEREMIEKKINYMKETDMAVVVSGEQNEIKKFNKMGLDIQKHRERMNKENLDDKFKDPKNPFRLVFVCAMWLTGFDVASLSTIYLDKPMKNHTLMQAIARANRVFKDKPNGLIVDYIGIFRNLKNALAIYTPGDEAIDYPVVPKEKLIKKLKDIIDQMLNFCHEQNINIQSILDSQGFERVKNLDEAVDKVLISDEVKNQYMSLANEIRKNYKAILPDIQADKFHIYHDLFRAIQEKIYSLNPEVDISEIKGKLENLLDESVGVVDINKEKEKYYKNKIDLSKIDFERIKKKFFEGNKHIEVERLKNAISRKINLLVMLNKSRKDLLEKFQKLIEEYNSGAINIEILFKELIDFAKQLDEEDKRHIREGFTEEELAIFDLLNKPDLSKKEEKQVKQASKELLSKLKQEKLVLEWRKKQQARASVKVTIEEILDKYLPISYSKDIFQEKCQQVYQHIYDSYFGAGKSIYEGTFA</sequence>
<comment type="subunit">
    <text evidence="10">The type I restriction/modification system is composed of three polypeptides R, M and S.</text>
</comment>
<dbReference type="NCBIfam" id="TIGR00348">
    <property type="entry name" value="hsdR"/>
    <property type="match status" value="1"/>
</dbReference>
<proteinExistence type="inferred from homology"/>
<comment type="function">
    <text evidence="10">Subunit R is required for both nuclease and ATPase activities, but not for modification.</text>
</comment>
<dbReference type="InterPro" id="IPR027417">
    <property type="entry name" value="P-loop_NTPase"/>
</dbReference>
<evidence type="ECO:0000256" key="3">
    <source>
        <dbReference type="ARBA" id="ARBA00022722"/>
    </source>
</evidence>